<dbReference type="Proteomes" id="UP001589738">
    <property type="component" value="Unassembled WGS sequence"/>
</dbReference>
<dbReference type="EMBL" id="JBHLUU010000128">
    <property type="protein sequence ID" value="MFC0478372.1"/>
    <property type="molecule type" value="Genomic_DNA"/>
</dbReference>
<gene>
    <name evidence="1" type="ORF">ACFFHF_24600</name>
</gene>
<accession>A0ABV6KYF6</accession>
<sequence>MKLNEVVKQAVRETMIISKRLTSAQIVEKLQKQGIQASLCKRLVTHE</sequence>
<reference evidence="1 2" key="1">
    <citation type="submission" date="2024-09" db="EMBL/GenBank/DDBJ databases">
        <authorList>
            <person name="Sun Q."/>
            <person name="Mori K."/>
        </authorList>
    </citation>
    <scope>NUCLEOTIDE SEQUENCE [LARGE SCALE GENOMIC DNA]</scope>
    <source>
        <strain evidence="1 2">CGMCC 1.9126</strain>
    </source>
</reference>
<dbReference type="RefSeq" id="WP_377059274.1">
    <property type="nucleotide sequence ID" value="NZ_JBHLUU010000128.1"/>
</dbReference>
<protein>
    <submittedName>
        <fullName evidence="1">Uncharacterized protein</fullName>
    </submittedName>
</protein>
<evidence type="ECO:0000313" key="2">
    <source>
        <dbReference type="Proteomes" id="UP001589738"/>
    </source>
</evidence>
<organism evidence="1 2">
    <name type="scientific">Robertmurraya beringensis</name>
    <dbReference type="NCBI Taxonomy" id="641660"/>
    <lineage>
        <taxon>Bacteria</taxon>
        <taxon>Bacillati</taxon>
        <taxon>Bacillota</taxon>
        <taxon>Bacilli</taxon>
        <taxon>Bacillales</taxon>
        <taxon>Bacillaceae</taxon>
        <taxon>Robertmurraya</taxon>
    </lineage>
</organism>
<comment type="caution">
    <text evidence="1">The sequence shown here is derived from an EMBL/GenBank/DDBJ whole genome shotgun (WGS) entry which is preliminary data.</text>
</comment>
<evidence type="ECO:0000313" key="1">
    <source>
        <dbReference type="EMBL" id="MFC0478372.1"/>
    </source>
</evidence>
<keyword evidence="2" id="KW-1185">Reference proteome</keyword>
<name>A0ABV6KYF6_9BACI</name>
<proteinExistence type="predicted"/>